<dbReference type="Gene3D" id="3.30.980.40">
    <property type="match status" value="1"/>
</dbReference>
<dbReference type="InterPro" id="IPR036388">
    <property type="entry name" value="WH-like_DNA-bd_sf"/>
</dbReference>
<dbReference type="Pfam" id="PF01580">
    <property type="entry name" value="FtsK_SpoIIIE"/>
    <property type="match status" value="1"/>
</dbReference>
<feature type="transmembrane region" description="Helical" evidence="17">
    <location>
        <begin position="58"/>
        <end position="75"/>
    </location>
</feature>
<dbReference type="SMART" id="SM00843">
    <property type="entry name" value="Ftsk_gamma"/>
    <property type="match status" value="1"/>
</dbReference>
<dbReference type="SMART" id="SM00382">
    <property type="entry name" value="AAA"/>
    <property type="match status" value="1"/>
</dbReference>
<comment type="subunit">
    <text evidence="14">Homohexamer. Forms a ring that surrounds DNA.</text>
</comment>
<dbReference type="InterPro" id="IPR041027">
    <property type="entry name" value="FtsK_alpha"/>
</dbReference>
<evidence type="ECO:0000256" key="2">
    <source>
        <dbReference type="ARBA" id="ARBA00006474"/>
    </source>
</evidence>
<keyword evidence="4" id="KW-0132">Cell division</keyword>
<keyword evidence="5 17" id="KW-0812">Transmembrane</keyword>
<dbReference type="InterPro" id="IPR003593">
    <property type="entry name" value="AAA+_ATPase"/>
</dbReference>
<keyword evidence="7" id="KW-0159">Chromosome partition</keyword>
<feature type="compositionally biased region" description="Basic and acidic residues" evidence="16">
    <location>
        <begin position="210"/>
        <end position="222"/>
    </location>
</feature>
<dbReference type="GO" id="GO:0007059">
    <property type="term" value="P:chromosome segregation"/>
    <property type="evidence" value="ECO:0007669"/>
    <property type="project" value="UniProtKB-KW"/>
</dbReference>
<evidence type="ECO:0000256" key="1">
    <source>
        <dbReference type="ARBA" id="ARBA00004651"/>
    </source>
</evidence>
<evidence type="ECO:0000313" key="19">
    <source>
        <dbReference type="EMBL" id="AFV11372.1"/>
    </source>
</evidence>
<evidence type="ECO:0000256" key="9">
    <source>
        <dbReference type="ARBA" id="ARBA00022989"/>
    </source>
</evidence>
<evidence type="ECO:0000256" key="11">
    <source>
        <dbReference type="ARBA" id="ARBA00023136"/>
    </source>
</evidence>
<dbReference type="PANTHER" id="PTHR22683">
    <property type="entry name" value="SPORULATION PROTEIN RELATED"/>
    <property type="match status" value="1"/>
</dbReference>
<dbReference type="KEGG" id="tpz:Tph_c11500"/>
<dbReference type="Proteomes" id="UP000000467">
    <property type="component" value="Chromosome"/>
</dbReference>
<evidence type="ECO:0000256" key="16">
    <source>
        <dbReference type="SAM" id="MobiDB-lite"/>
    </source>
</evidence>
<dbReference type="eggNOG" id="COG1674">
    <property type="taxonomic scope" value="Bacteria"/>
</dbReference>
<dbReference type="Pfam" id="PF13491">
    <property type="entry name" value="FtsK_4TM"/>
    <property type="match status" value="1"/>
</dbReference>
<comment type="subcellular location">
    <subcellularLocation>
        <location evidence="1">Cell membrane</location>
        <topology evidence="1">Multi-pass membrane protein</topology>
    </subcellularLocation>
</comment>
<keyword evidence="6 15" id="KW-0547">Nucleotide-binding</keyword>
<keyword evidence="20" id="KW-1185">Reference proteome</keyword>
<sequence length="745" mass="81573">MAAKKSKNRLQNNLKYEILGVFLFALAFFLLVSIFTSTGLIGAYLLQLLTIVTGEKGCYLASSVLFYFAWACWRHRKPVIGESRSKGVLLLLALSLTVLHLAIIPAETPRRMVVSSLWDAGLQGQGGGVLGALFSMSLYYLLARPGTVILIIALGIIDITLLTGIPSSRIFQKLGAVMVKAGQRLKLKLEQFLFIEEEEEDVPSIRTKRERTQREGEGDGKRNGLPVIIDSSESGVPPLVTEESEAKEAKREKDVGTGTSAPQVGESNRENYTLPPLTLLRKPIKVKSSRLNKDLIENVRILEETLDNFGIKVCVNEVHRGPAITRYEVQPAPGVKVSRIVRLADDIALSLAAPDVRIEAPIPGKSALGIEVPNKEVSTVYLREILETPEFQDAASKLTFALGKDIAGNPIVADLMKMPHLLIAGATGSGKSVCLNAIICSLVFKAAPSEVKFLLIDPKMVELITYNGIPHLLAPVVTDPKKAAGALKWVVSEMVNRYETFSSLGVRDINRYNKLLSSRDPRQHQPLPYIVVIIDELSDLMMVSPVDVEDAICRLAQMARAAGIHLVIATQRPSVDVITGVIKANIPSRISFAVSSQIDSRTILDLNGAEKLLGRGDMLFMPVGAIKPIRIQGALVTEKEVEDVVAYLVKHGEPVYLSEFPSPDEEDADKEVEYGDSLVPEAAKVVIDAGHASVSLLQRRLRIGYSRAARLMDILEAKGVVGPYEGAKPREVLMTVEQYHRYFGR</sequence>
<dbReference type="InterPro" id="IPR025199">
    <property type="entry name" value="FtsK_4TM"/>
</dbReference>
<protein>
    <submittedName>
        <fullName evidence="19">DNA translocase FtsK</fullName>
    </submittedName>
</protein>
<dbReference type="SUPFAM" id="SSF46785">
    <property type="entry name" value="Winged helix' DNA-binding domain"/>
    <property type="match status" value="1"/>
</dbReference>
<evidence type="ECO:0000313" key="20">
    <source>
        <dbReference type="Proteomes" id="UP000000467"/>
    </source>
</evidence>
<evidence type="ECO:0000256" key="12">
    <source>
        <dbReference type="ARBA" id="ARBA00023306"/>
    </source>
</evidence>
<feature type="compositionally biased region" description="Polar residues" evidence="16">
    <location>
        <begin position="257"/>
        <end position="266"/>
    </location>
</feature>
<feature type="compositionally biased region" description="Basic and acidic residues" evidence="16">
    <location>
        <begin position="244"/>
        <end position="255"/>
    </location>
</feature>
<dbReference type="Pfam" id="PF17854">
    <property type="entry name" value="FtsK_alpha"/>
    <property type="match status" value="1"/>
</dbReference>
<keyword evidence="12" id="KW-0131">Cell cycle</keyword>
<dbReference type="GO" id="GO:0003677">
    <property type="term" value="F:DNA binding"/>
    <property type="evidence" value="ECO:0007669"/>
    <property type="project" value="UniProtKB-KW"/>
</dbReference>
<keyword evidence="3" id="KW-1003">Cell membrane</keyword>
<evidence type="ECO:0000259" key="18">
    <source>
        <dbReference type="PROSITE" id="PS50901"/>
    </source>
</evidence>
<dbReference type="GO" id="GO:0005886">
    <property type="term" value="C:plasma membrane"/>
    <property type="evidence" value="ECO:0007669"/>
    <property type="project" value="UniProtKB-SubCell"/>
</dbReference>
<comment type="function">
    <text evidence="13">Essential cell division protein that coordinates cell division and chromosome segregation. The N-terminus is involved in assembly of the cell-division machinery. The C-terminus functions as a DNA motor that moves dsDNA in an ATP-dependent manner towards the dif recombination site, which is located within the replication terminus region. Required for activation of the Xer recombinase, allowing activation of chromosome unlinking by recombination.</text>
</comment>
<accession>K4LH35</accession>
<evidence type="ECO:0000256" key="5">
    <source>
        <dbReference type="ARBA" id="ARBA00022692"/>
    </source>
</evidence>
<feature type="binding site" evidence="15">
    <location>
        <begin position="425"/>
        <end position="432"/>
    </location>
    <ligand>
        <name>ATP</name>
        <dbReference type="ChEBI" id="CHEBI:30616"/>
    </ligand>
</feature>
<evidence type="ECO:0000256" key="8">
    <source>
        <dbReference type="ARBA" id="ARBA00022840"/>
    </source>
</evidence>
<proteinExistence type="inferred from homology"/>
<dbReference type="PANTHER" id="PTHR22683:SF41">
    <property type="entry name" value="DNA TRANSLOCASE FTSK"/>
    <property type="match status" value="1"/>
</dbReference>
<dbReference type="GO" id="GO:0005524">
    <property type="term" value="F:ATP binding"/>
    <property type="evidence" value="ECO:0007669"/>
    <property type="project" value="UniProtKB-UniRule"/>
</dbReference>
<dbReference type="STRING" id="1089553.Tph_c11500"/>
<feature type="transmembrane region" description="Helical" evidence="17">
    <location>
        <begin position="21"/>
        <end position="46"/>
    </location>
</feature>
<evidence type="ECO:0000256" key="6">
    <source>
        <dbReference type="ARBA" id="ARBA00022741"/>
    </source>
</evidence>
<dbReference type="Pfam" id="PF09397">
    <property type="entry name" value="FtsK_gamma"/>
    <property type="match status" value="1"/>
</dbReference>
<dbReference type="EMBL" id="CP003732">
    <property type="protein sequence ID" value="AFV11372.1"/>
    <property type="molecule type" value="Genomic_DNA"/>
</dbReference>
<dbReference type="AlphaFoldDB" id="K4LH35"/>
<dbReference type="InterPro" id="IPR050206">
    <property type="entry name" value="FtsK/SpoIIIE/SftA"/>
</dbReference>
<evidence type="ECO:0000256" key="4">
    <source>
        <dbReference type="ARBA" id="ARBA00022618"/>
    </source>
</evidence>
<evidence type="ECO:0000256" key="17">
    <source>
        <dbReference type="SAM" id="Phobius"/>
    </source>
</evidence>
<dbReference type="SUPFAM" id="SSF52540">
    <property type="entry name" value="P-loop containing nucleoside triphosphate hydrolases"/>
    <property type="match status" value="1"/>
</dbReference>
<keyword evidence="10" id="KW-0238">DNA-binding</keyword>
<evidence type="ECO:0000256" key="15">
    <source>
        <dbReference type="PROSITE-ProRule" id="PRU00289"/>
    </source>
</evidence>
<keyword evidence="9 17" id="KW-1133">Transmembrane helix</keyword>
<dbReference type="InterPro" id="IPR002543">
    <property type="entry name" value="FtsK_dom"/>
</dbReference>
<feature type="region of interest" description="Disordered" evidence="16">
    <location>
        <begin position="203"/>
        <end position="270"/>
    </location>
</feature>
<organism evidence="19 20">
    <name type="scientific">Thermacetogenium phaeum (strain ATCC BAA-254 / DSM 26808 / PB)</name>
    <dbReference type="NCBI Taxonomy" id="1089553"/>
    <lineage>
        <taxon>Bacteria</taxon>
        <taxon>Bacillati</taxon>
        <taxon>Bacillota</taxon>
        <taxon>Clostridia</taxon>
        <taxon>Thermoanaerobacterales</taxon>
        <taxon>Thermoanaerobacteraceae</taxon>
        <taxon>Thermacetogenium</taxon>
    </lineage>
</organism>
<feature type="transmembrane region" description="Helical" evidence="17">
    <location>
        <begin position="148"/>
        <end position="165"/>
    </location>
</feature>
<dbReference type="InterPro" id="IPR027417">
    <property type="entry name" value="P-loop_NTPase"/>
</dbReference>
<dbReference type="GO" id="GO:0051301">
    <property type="term" value="P:cell division"/>
    <property type="evidence" value="ECO:0007669"/>
    <property type="project" value="UniProtKB-KW"/>
</dbReference>
<dbReference type="RefSeq" id="WP_015050253.1">
    <property type="nucleotide sequence ID" value="NC_018870.1"/>
</dbReference>
<dbReference type="Gene3D" id="1.10.10.10">
    <property type="entry name" value="Winged helix-like DNA-binding domain superfamily/Winged helix DNA-binding domain"/>
    <property type="match status" value="1"/>
</dbReference>
<keyword evidence="11 17" id="KW-0472">Membrane</keyword>
<name>K4LH35_THEPS</name>
<feature type="transmembrane region" description="Helical" evidence="17">
    <location>
        <begin position="124"/>
        <end position="141"/>
    </location>
</feature>
<evidence type="ECO:0000256" key="14">
    <source>
        <dbReference type="ARBA" id="ARBA00025923"/>
    </source>
</evidence>
<comment type="similarity">
    <text evidence="2">Belongs to the FtsK/SpoIIIE/SftA family.</text>
</comment>
<evidence type="ECO:0000256" key="13">
    <source>
        <dbReference type="ARBA" id="ARBA00024986"/>
    </source>
</evidence>
<dbReference type="OrthoDB" id="9807790at2"/>
<keyword evidence="8 15" id="KW-0067">ATP-binding</keyword>
<reference evidence="19 20" key="1">
    <citation type="journal article" date="2012" name="BMC Genomics">
        <title>Genome-guided analysis of physiological and morphological traits of the fermentative acetate oxidizer Thermacetogenium phaeum.</title>
        <authorList>
            <person name="Oehler D."/>
            <person name="Poehlein A."/>
            <person name="Leimbach A."/>
            <person name="Muller N."/>
            <person name="Daniel R."/>
            <person name="Gottschalk G."/>
            <person name="Schink B."/>
        </authorList>
    </citation>
    <scope>NUCLEOTIDE SEQUENCE [LARGE SCALE GENOMIC DNA]</scope>
    <source>
        <strain evidence="20">ATCC BAA-254 / DSM 26808 / PB</strain>
    </source>
</reference>
<dbReference type="InterPro" id="IPR018541">
    <property type="entry name" value="Ftsk_gamma"/>
</dbReference>
<dbReference type="PROSITE" id="PS50901">
    <property type="entry name" value="FTSK"/>
    <property type="match status" value="1"/>
</dbReference>
<gene>
    <name evidence="19" type="primary">ftsK</name>
    <name evidence="19" type="ordered locus">Tph_c11500</name>
</gene>
<dbReference type="Gene3D" id="3.40.50.300">
    <property type="entry name" value="P-loop containing nucleotide triphosphate hydrolases"/>
    <property type="match status" value="1"/>
</dbReference>
<feature type="transmembrane region" description="Helical" evidence="17">
    <location>
        <begin position="87"/>
        <end position="104"/>
    </location>
</feature>
<dbReference type="HOGENOM" id="CLU_001981_9_6_9"/>
<dbReference type="InterPro" id="IPR036390">
    <property type="entry name" value="WH_DNA-bd_sf"/>
</dbReference>
<feature type="domain" description="FtsK" evidence="18">
    <location>
        <begin position="408"/>
        <end position="601"/>
    </location>
</feature>
<evidence type="ECO:0000256" key="3">
    <source>
        <dbReference type="ARBA" id="ARBA00022475"/>
    </source>
</evidence>
<evidence type="ECO:0000256" key="10">
    <source>
        <dbReference type="ARBA" id="ARBA00023125"/>
    </source>
</evidence>
<evidence type="ECO:0000256" key="7">
    <source>
        <dbReference type="ARBA" id="ARBA00022829"/>
    </source>
</evidence>